<evidence type="ECO:0000313" key="2">
    <source>
        <dbReference type="Proteomes" id="UP000256503"/>
    </source>
</evidence>
<gene>
    <name evidence="1" type="ORF">DVB73_09510</name>
</gene>
<name>A0AAD0VTC2_PSEDL</name>
<reference evidence="1 2" key="1">
    <citation type="submission" date="2018-07" db="EMBL/GenBank/DDBJ databases">
        <title>Complete genome sequence of a Pseudomonas plecoglossicida strain pathogenic to the marine fish, Larimichthys crocea.</title>
        <authorList>
            <person name="Tao Z."/>
        </authorList>
    </citation>
    <scope>NUCLEOTIDE SEQUENCE [LARGE SCALE GENOMIC DNA]</scope>
    <source>
        <strain evidence="1 2">XSDHY-P</strain>
    </source>
</reference>
<protein>
    <submittedName>
        <fullName evidence="1">Uncharacterized protein</fullName>
    </submittedName>
</protein>
<organism evidence="1 2">
    <name type="scientific">Pseudomonas plecoglossicida</name>
    <dbReference type="NCBI Taxonomy" id="70775"/>
    <lineage>
        <taxon>Bacteria</taxon>
        <taxon>Pseudomonadati</taxon>
        <taxon>Pseudomonadota</taxon>
        <taxon>Gammaproteobacteria</taxon>
        <taxon>Pseudomonadales</taxon>
        <taxon>Pseudomonadaceae</taxon>
        <taxon>Pseudomonas</taxon>
    </lineage>
</organism>
<proteinExistence type="predicted"/>
<accession>A0AAD0VTC2</accession>
<dbReference type="Proteomes" id="UP000256503">
    <property type="component" value="Chromosome"/>
</dbReference>
<sequence>MVAGLVLTEDQASLIKATVAGRVDQVSEWEGMIGPKQATLEWNFSQAAPVPIYKRPAVRGP</sequence>
<dbReference type="AlphaFoldDB" id="A0AAD0VTC2"/>
<dbReference type="EMBL" id="CP031146">
    <property type="protein sequence ID" value="AXM95997.1"/>
    <property type="molecule type" value="Genomic_DNA"/>
</dbReference>
<evidence type="ECO:0000313" key="1">
    <source>
        <dbReference type="EMBL" id="AXM95997.1"/>
    </source>
</evidence>